<evidence type="ECO:0000313" key="2">
    <source>
        <dbReference type="EMBL" id="HIX54785.1"/>
    </source>
</evidence>
<protein>
    <submittedName>
        <fullName evidence="2">Rod shape-determining protein MreD</fullName>
    </submittedName>
</protein>
<dbReference type="EMBL" id="DXEZ01000200">
    <property type="protein sequence ID" value="HIX54785.1"/>
    <property type="molecule type" value="Genomic_DNA"/>
</dbReference>
<keyword evidence="1" id="KW-0472">Membrane</keyword>
<keyword evidence="1" id="KW-1133">Transmembrane helix</keyword>
<organism evidence="2 3">
    <name type="scientific">Candidatus Sphingobacterium stercoripullorum</name>
    <dbReference type="NCBI Taxonomy" id="2838759"/>
    <lineage>
        <taxon>Bacteria</taxon>
        <taxon>Pseudomonadati</taxon>
        <taxon>Bacteroidota</taxon>
        <taxon>Sphingobacteriia</taxon>
        <taxon>Sphingobacteriales</taxon>
        <taxon>Sphingobacteriaceae</taxon>
        <taxon>Sphingobacterium</taxon>
    </lineage>
</organism>
<dbReference type="AlphaFoldDB" id="A0A9D1W8V9"/>
<evidence type="ECO:0000256" key="1">
    <source>
        <dbReference type="SAM" id="Phobius"/>
    </source>
</evidence>
<reference evidence="2" key="1">
    <citation type="journal article" date="2021" name="PeerJ">
        <title>Extensive microbial diversity within the chicken gut microbiome revealed by metagenomics and culture.</title>
        <authorList>
            <person name="Gilroy R."/>
            <person name="Ravi A."/>
            <person name="Getino M."/>
            <person name="Pursley I."/>
            <person name="Horton D.L."/>
            <person name="Alikhan N.F."/>
            <person name="Baker D."/>
            <person name="Gharbi K."/>
            <person name="Hall N."/>
            <person name="Watson M."/>
            <person name="Adriaenssens E.M."/>
            <person name="Foster-Nyarko E."/>
            <person name="Jarju S."/>
            <person name="Secka A."/>
            <person name="Antonio M."/>
            <person name="Oren A."/>
            <person name="Chaudhuri R.R."/>
            <person name="La Ragione R."/>
            <person name="Hildebrand F."/>
            <person name="Pallen M.J."/>
        </authorList>
    </citation>
    <scope>NUCLEOTIDE SEQUENCE</scope>
    <source>
        <strain evidence="2">1719</strain>
    </source>
</reference>
<name>A0A9D1W8V9_9SPHI</name>
<reference evidence="2" key="2">
    <citation type="submission" date="2021-04" db="EMBL/GenBank/DDBJ databases">
        <authorList>
            <person name="Gilroy R."/>
        </authorList>
    </citation>
    <scope>NUCLEOTIDE SEQUENCE</scope>
    <source>
        <strain evidence="2">1719</strain>
    </source>
</reference>
<feature type="transmembrane region" description="Helical" evidence="1">
    <location>
        <begin position="6"/>
        <end position="23"/>
    </location>
</feature>
<proteinExistence type="predicted"/>
<feature type="transmembrane region" description="Helical" evidence="1">
    <location>
        <begin position="144"/>
        <end position="166"/>
    </location>
</feature>
<feature type="transmembrane region" description="Helical" evidence="1">
    <location>
        <begin position="35"/>
        <end position="60"/>
    </location>
</feature>
<keyword evidence="1" id="KW-0812">Transmembrane</keyword>
<comment type="caution">
    <text evidence="2">The sequence shown here is derived from an EMBL/GenBank/DDBJ whole genome shotgun (WGS) entry which is preliminary data.</text>
</comment>
<accession>A0A9D1W8V9</accession>
<gene>
    <name evidence="2" type="ORF">H9853_07145</name>
</gene>
<dbReference type="Proteomes" id="UP000824156">
    <property type="component" value="Unassembled WGS sequence"/>
</dbReference>
<feature type="transmembrane region" description="Helical" evidence="1">
    <location>
        <begin position="109"/>
        <end position="132"/>
    </location>
</feature>
<feature type="transmembrane region" description="Helical" evidence="1">
    <location>
        <begin position="66"/>
        <end position="88"/>
    </location>
</feature>
<sequence>MGKKVIINILRLIILVLLQAGLFKNIGYYNIASPYPYILFLLLLPIGISNFTLYLIAFAYGLIIDAFYDSIGLHAAACICLMAFRIFFHNITLDVEFKKSFITPSITQLGFKWFISYIAIGTFIHHLALFLIEAFSFKNILYTLMGSLISSVFSILVILLITLLTYRKKSYVNG</sequence>
<evidence type="ECO:0000313" key="3">
    <source>
        <dbReference type="Proteomes" id="UP000824156"/>
    </source>
</evidence>